<reference evidence="2 3" key="1">
    <citation type="submission" date="2017-03" db="EMBL/GenBank/DDBJ databases">
        <title>Sulfur activation and transportation mechanism of thermophilic Archaea Acidianus manzaensis YN-25.</title>
        <authorList>
            <person name="Ma Y."/>
            <person name="Yang Y."/>
            <person name="Xia J."/>
        </authorList>
    </citation>
    <scope>NUCLEOTIDE SEQUENCE [LARGE SCALE GENOMIC DNA]</scope>
    <source>
        <strain evidence="2 3">YN-25</strain>
    </source>
</reference>
<dbReference type="GeneID" id="41590953"/>
<proteinExistence type="predicted"/>
<dbReference type="Proteomes" id="UP000193404">
    <property type="component" value="Chromosome"/>
</dbReference>
<protein>
    <recommendedName>
        <fullName evidence="4">DUF2258 domain-containing protein</fullName>
    </recommendedName>
</protein>
<organism evidence="2 3">
    <name type="scientific">Acidianus manzaensis</name>
    <dbReference type="NCBI Taxonomy" id="282676"/>
    <lineage>
        <taxon>Archaea</taxon>
        <taxon>Thermoproteota</taxon>
        <taxon>Thermoprotei</taxon>
        <taxon>Sulfolobales</taxon>
        <taxon>Sulfolobaceae</taxon>
        <taxon>Acidianus</taxon>
    </lineage>
</organism>
<dbReference type="KEGG" id="aman:B6F84_08510"/>
<dbReference type="PIRSF" id="PIRSF037214">
    <property type="entry name" value="UCP037214"/>
    <property type="match status" value="1"/>
</dbReference>
<keyword evidence="1" id="KW-0175">Coiled coil</keyword>
<name>A0A1W6K0L1_9CREN</name>
<dbReference type="InterPro" id="IPR017140">
    <property type="entry name" value="ThermoDBP-RPs_arc"/>
</dbReference>
<dbReference type="Pfam" id="PF10015">
    <property type="entry name" value="ThermoDBP-RP_arch"/>
    <property type="match status" value="1"/>
</dbReference>
<evidence type="ECO:0008006" key="4">
    <source>
        <dbReference type="Google" id="ProtNLM"/>
    </source>
</evidence>
<dbReference type="RefSeq" id="WP_148691840.1">
    <property type="nucleotide sequence ID" value="NZ_CP020477.1"/>
</dbReference>
<accession>A0A1W6K0L1</accession>
<gene>
    <name evidence="2" type="ORF">B6F84_08510</name>
</gene>
<evidence type="ECO:0000256" key="1">
    <source>
        <dbReference type="SAM" id="Coils"/>
    </source>
</evidence>
<dbReference type="EMBL" id="CP020477">
    <property type="protein sequence ID" value="ARM76058.1"/>
    <property type="molecule type" value="Genomic_DNA"/>
</dbReference>
<feature type="coiled-coil region" evidence="1">
    <location>
        <begin position="117"/>
        <end position="151"/>
    </location>
</feature>
<evidence type="ECO:0000313" key="2">
    <source>
        <dbReference type="EMBL" id="ARM76058.1"/>
    </source>
</evidence>
<dbReference type="AlphaFoldDB" id="A0A1W6K0L1"/>
<dbReference type="STRING" id="282676.B6F84_08510"/>
<sequence>MAENQRDIERAEEYEQMTPRTVILGENKFEISTGLIIAARYADKLRRVALVSLSKIVPKDIIIRDISELNKQLYDEIVNKLKLDKLSVIRITVEAYYNSQEKKIVFSNLKINRYYTEDECKKEYENVIKENQKLKNEIEEIKKQLADLYSKVE</sequence>
<evidence type="ECO:0000313" key="3">
    <source>
        <dbReference type="Proteomes" id="UP000193404"/>
    </source>
</evidence>
<keyword evidence="3" id="KW-1185">Reference proteome</keyword>
<dbReference type="OrthoDB" id="15362at2157"/>